<dbReference type="Proteomes" id="UP000239576">
    <property type="component" value="Unassembled WGS sequence"/>
</dbReference>
<reference evidence="8" key="1">
    <citation type="submission" date="2018-02" db="EMBL/GenBank/DDBJ databases">
        <authorList>
            <person name="Moore K."/>
            <person name="Momper L."/>
        </authorList>
    </citation>
    <scope>NUCLEOTIDE SEQUENCE [LARGE SCALE GENOMIC DNA]</scope>
    <source>
        <strain evidence="8">ULC18</strain>
    </source>
</reference>
<reference evidence="7 8" key="2">
    <citation type="submission" date="2018-03" db="EMBL/GenBank/DDBJ databases">
        <title>The ancient ancestry and fast evolution of plastids.</title>
        <authorList>
            <person name="Moore K.R."/>
            <person name="Magnabosco C."/>
            <person name="Momper L."/>
            <person name="Gold D.A."/>
            <person name="Bosak T."/>
            <person name="Fournier G.P."/>
        </authorList>
    </citation>
    <scope>NUCLEOTIDE SEQUENCE [LARGE SCALE GENOMIC DNA]</scope>
    <source>
        <strain evidence="7 8">ULC18</strain>
    </source>
</reference>
<dbReference type="Gene3D" id="3.40.710.10">
    <property type="entry name" value="DD-peptidase/beta-lactamase superfamily"/>
    <property type="match status" value="1"/>
</dbReference>
<evidence type="ECO:0000256" key="2">
    <source>
        <dbReference type="ARBA" id="ARBA00011881"/>
    </source>
</evidence>
<evidence type="ECO:0000313" key="8">
    <source>
        <dbReference type="Proteomes" id="UP000239576"/>
    </source>
</evidence>
<dbReference type="AlphaFoldDB" id="A0A2T1ENX4"/>
<accession>A0A2T1ENX4</accession>
<dbReference type="InterPro" id="IPR012338">
    <property type="entry name" value="Beta-lactam/transpept-like"/>
</dbReference>
<dbReference type="HAMAP" id="MF_00313">
    <property type="entry name" value="Glutaminase"/>
    <property type="match status" value="1"/>
</dbReference>
<dbReference type="RefSeq" id="WP_106254813.1">
    <property type="nucleotide sequence ID" value="NZ_CAWNSW010000073.1"/>
</dbReference>
<dbReference type="EC" id="3.5.1.2" evidence="3 6"/>
<feature type="binding site" evidence="6">
    <location>
        <position position="72"/>
    </location>
    <ligand>
        <name>substrate</name>
    </ligand>
</feature>
<evidence type="ECO:0000256" key="6">
    <source>
        <dbReference type="HAMAP-Rule" id="MF_00313"/>
    </source>
</evidence>
<keyword evidence="6" id="KW-0007">Acetylation</keyword>
<dbReference type="GO" id="GO:0006537">
    <property type="term" value="P:glutamate biosynthetic process"/>
    <property type="evidence" value="ECO:0007669"/>
    <property type="project" value="TreeGrafter"/>
</dbReference>
<dbReference type="Pfam" id="PF04960">
    <property type="entry name" value="Glutaminase"/>
    <property type="match status" value="1"/>
</dbReference>
<comment type="subunit">
    <text evidence="2 6">Homotetramer.</text>
</comment>
<keyword evidence="8" id="KW-1185">Reference proteome</keyword>
<evidence type="ECO:0000256" key="3">
    <source>
        <dbReference type="ARBA" id="ARBA00012918"/>
    </source>
</evidence>
<feature type="binding site" evidence="6">
    <location>
        <position position="198"/>
    </location>
    <ligand>
        <name>substrate</name>
    </ligand>
</feature>
<dbReference type="EMBL" id="PVWK01000014">
    <property type="protein sequence ID" value="PSB34439.1"/>
    <property type="molecule type" value="Genomic_DNA"/>
</dbReference>
<protein>
    <recommendedName>
        <fullName evidence="3 6">Glutaminase</fullName>
        <ecNumber evidence="3 6">3.5.1.2</ecNumber>
    </recommendedName>
</protein>
<dbReference type="PANTHER" id="PTHR12544:SF29">
    <property type="entry name" value="GLUTAMINASE"/>
    <property type="match status" value="1"/>
</dbReference>
<feature type="binding site" evidence="6">
    <location>
        <position position="175"/>
    </location>
    <ligand>
        <name>substrate</name>
    </ligand>
</feature>
<feature type="binding site" evidence="6">
    <location>
        <position position="261"/>
    </location>
    <ligand>
        <name>substrate</name>
    </ligand>
</feature>
<proteinExistence type="inferred from homology"/>
<organism evidence="7 8">
    <name type="scientific">Stenomitos frigidus ULC18</name>
    <dbReference type="NCBI Taxonomy" id="2107698"/>
    <lineage>
        <taxon>Bacteria</taxon>
        <taxon>Bacillati</taxon>
        <taxon>Cyanobacteriota</taxon>
        <taxon>Cyanophyceae</taxon>
        <taxon>Leptolyngbyales</taxon>
        <taxon>Leptolyngbyaceae</taxon>
        <taxon>Stenomitos</taxon>
    </lineage>
</organism>
<evidence type="ECO:0000256" key="4">
    <source>
        <dbReference type="ARBA" id="ARBA00022801"/>
    </source>
</evidence>
<dbReference type="InterPro" id="IPR015868">
    <property type="entry name" value="Glutaminase"/>
</dbReference>
<dbReference type="GO" id="GO:0006543">
    <property type="term" value="P:L-glutamine catabolic process"/>
    <property type="evidence" value="ECO:0007669"/>
    <property type="project" value="TreeGrafter"/>
</dbReference>
<dbReference type="SUPFAM" id="SSF56601">
    <property type="entry name" value="beta-lactamase/transpeptidase-like"/>
    <property type="match status" value="1"/>
</dbReference>
<dbReference type="PANTHER" id="PTHR12544">
    <property type="entry name" value="GLUTAMINASE"/>
    <property type="match status" value="1"/>
</dbReference>
<comment type="similarity">
    <text evidence="1 6">Belongs to the glutaminase family.</text>
</comment>
<evidence type="ECO:0000256" key="1">
    <source>
        <dbReference type="ARBA" id="ARBA00011076"/>
    </source>
</evidence>
<feature type="binding site" evidence="6">
    <location>
        <position position="243"/>
    </location>
    <ligand>
        <name>substrate</name>
    </ligand>
</feature>
<comment type="caution">
    <text evidence="6">Lacks conserved residue(s) required for the propagation of feature annotation.</text>
</comment>
<keyword evidence="4 6" id="KW-0378">Hydrolase</keyword>
<evidence type="ECO:0000313" key="7">
    <source>
        <dbReference type="EMBL" id="PSB34439.1"/>
    </source>
</evidence>
<dbReference type="NCBIfam" id="TIGR03814">
    <property type="entry name" value="Gln_ase"/>
    <property type="match status" value="1"/>
</dbReference>
<gene>
    <name evidence="6 7" type="primary">glsA</name>
    <name evidence="7" type="ORF">C7B82_02975</name>
</gene>
<dbReference type="OrthoDB" id="9788822at2"/>
<feature type="binding site" evidence="6">
    <location>
        <position position="123"/>
    </location>
    <ligand>
        <name>substrate</name>
    </ligand>
</feature>
<sequence length="308" mass="32895">MNPSPTRFAALTQTQLENWVGQARVYALTGRLPDYIPLLAQAEAQRVAVAIRSLDGHGYFAGERDQPFALMSVVKPLLLLFLLETSGWDAVFDRVGIDPSEQSFHSLAQLNVDRGFPRNPMLNSGAIALAAMLPGAKGADRCEALRVWLNQASGSRFVLDQAMLASVRSLRNEANRAIAEVLLRAESIDHVETALDTYNHICCLSGTAADLAQVGLLLAQPNAPTQPVHQRAVNALMLTCGLYEASGRFAVRIGLPTKSGVSGALLSIVPGQGAIACYSPTLDATGNSIAGLFLLEQLTQTLNLSVFG</sequence>
<dbReference type="GO" id="GO:0004359">
    <property type="term" value="F:glutaminase activity"/>
    <property type="evidence" value="ECO:0007669"/>
    <property type="project" value="UniProtKB-UniRule"/>
</dbReference>
<comment type="caution">
    <text evidence="7">The sequence shown here is derived from an EMBL/GenBank/DDBJ whole genome shotgun (WGS) entry which is preliminary data.</text>
</comment>
<comment type="catalytic activity">
    <reaction evidence="5 6">
        <text>L-glutamine + H2O = L-glutamate + NH4(+)</text>
        <dbReference type="Rhea" id="RHEA:15889"/>
        <dbReference type="ChEBI" id="CHEBI:15377"/>
        <dbReference type="ChEBI" id="CHEBI:28938"/>
        <dbReference type="ChEBI" id="CHEBI:29985"/>
        <dbReference type="ChEBI" id="CHEBI:58359"/>
        <dbReference type="EC" id="3.5.1.2"/>
    </reaction>
</comment>
<evidence type="ECO:0000256" key="5">
    <source>
        <dbReference type="ARBA" id="ARBA00049534"/>
    </source>
</evidence>
<name>A0A2T1ENX4_9CYAN</name>